<proteinExistence type="predicted"/>
<dbReference type="Gene3D" id="1.20.1070.10">
    <property type="entry name" value="Rhodopsin 7-helix transmembrane proteins"/>
    <property type="match status" value="1"/>
</dbReference>
<keyword evidence="3 5" id="KW-1133">Transmembrane helix</keyword>
<feature type="transmembrane region" description="Helical" evidence="5">
    <location>
        <begin position="130"/>
        <end position="151"/>
    </location>
</feature>
<sequence length="207" mass="23712">MSFLYISVGYRSCHSVLTLLSANSCVAGLIFNCVPLSNALLLFRDDIYLSTSNQNQYCEIRNYLMHISGMISMFLLPITIISIYYTHIVCFVRAAVKRARKTNALPVRRFNLKREIQIEHRFSNTKDIKVFRHIIILITVLCIGGFPYSMLMIFNVQSIAPFSMYRLCITVFALSVTVDMGAIFFLTKMFVQYSLTVSKTNKSSCFN</sequence>
<reference evidence="7" key="1">
    <citation type="submission" date="2021-02" db="EMBL/GenBank/DDBJ databases">
        <authorList>
            <person name="Nowell W R."/>
        </authorList>
    </citation>
    <scope>NUCLEOTIDE SEQUENCE</scope>
</reference>
<organism evidence="7 8">
    <name type="scientific">Rotaria socialis</name>
    <dbReference type="NCBI Taxonomy" id="392032"/>
    <lineage>
        <taxon>Eukaryota</taxon>
        <taxon>Metazoa</taxon>
        <taxon>Spiralia</taxon>
        <taxon>Gnathifera</taxon>
        <taxon>Rotifera</taxon>
        <taxon>Eurotatoria</taxon>
        <taxon>Bdelloidea</taxon>
        <taxon>Philodinida</taxon>
        <taxon>Philodinidae</taxon>
        <taxon>Rotaria</taxon>
    </lineage>
</organism>
<dbReference type="GO" id="GO:0016020">
    <property type="term" value="C:membrane"/>
    <property type="evidence" value="ECO:0007669"/>
    <property type="project" value="UniProtKB-SubCell"/>
</dbReference>
<dbReference type="SUPFAM" id="SSF81321">
    <property type="entry name" value="Family A G protein-coupled receptor-like"/>
    <property type="match status" value="1"/>
</dbReference>
<name>A0A817V5D9_9BILA</name>
<dbReference type="InterPro" id="IPR000276">
    <property type="entry name" value="GPCR_Rhodpsn"/>
</dbReference>
<feature type="transmembrane region" description="Helical" evidence="5">
    <location>
        <begin position="63"/>
        <end position="92"/>
    </location>
</feature>
<feature type="domain" description="G-protein coupled receptors family 1 profile" evidence="6">
    <location>
        <begin position="58"/>
        <end position="185"/>
    </location>
</feature>
<evidence type="ECO:0000256" key="5">
    <source>
        <dbReference type="SAM" id="Phobius"/>
    </source>
</evidence>
<evidence type="ECO:0000256" key="1">
    <source>
        <dbReference type="ARBA" id="ARBA00004370"/>
    </source>
</evidence>
<dbReference type="GO" id="GO:0004930">
    <property type="term" value="F:G protein-coupled receptor activity"/>
    <property type="evidence" value="ECO:0007669"/>
    <property type="project" value="InterPro"/>
</dbReference>
<dbReference type="InterPro" id="IPR017452">
    <property type="entry name" value="GPCR_Rhodpsn_7TM"/>
</dbReference>
<evidence type="ECO:0000256" key="2">
    <source>
        <dbReference type="ARBA" id="ARBA00022692"/>
    </source>
</evidence>
<gene>
    <name evidence="7" type="ORF">FME351_LOCUS3002</name>
</gene>
<dbReference type="Proteomes" id="UP000663869">
    <property type="component" value="Unassembled WGS sequence"/>
</dbReference>
<evidence type="ECO:0000256" key="4">
    <source>
        <dbReference type="ARBA" id="ARBA00023136"/>
    </source>
</evidence>
<accession>A0A817V5D9</accession>
<dbReference type="EMBL" id="CAJNYU010000181">
    <property type="protein sequence ID" value="CAF3334930.1"/>
    <property type="molecule type" value="Genomic_DNA"/>
</dbReference>
<dbReference type="AlphaFoldDB" id="A0A817V5D9"/>
<keyword evidence="4 5" id="KW-0472">Membrane</keyword>
<comment type="caution">
    <text evidence="7">The sequence shown here is derived from an EMBL/GenBank/DDBJ whole genome shotgun (WGS) entry which is preliminary data.</text>
</comment>
<evidence type="ECO:0000259" key="6">
    <source>
        <dbReference type="PROSITE" id="PS50262"/>
    </source>
</evidence>
<evidence type="ECO:0000256" key="3">
    <source>
        <dbReference type="ARBA" id="ARBA00022989"/>
    </source>
</evidence>
<comment type="subcellular location">
    <subcellularLocation>
        <location evidence="1">Membrane</location>
    </subcellularLocation>
</comment>
<dbReference type="Pfam" id="PF00001">
    <property type="entry name" value="7tm_1"/>
    <property type="match status" value="1"/>
</dbReference>
<dbReference type="PROSITE" id="PS50262">
    <property type="entry name" value="G_PROTEIN_RECEP_F1_2"/>
    <property type="match status" value="1"/>
</dbReference>
<feature type="transmembrane region" description="Helical" evidence="5">
    <location>
        <begin position="163"/>
        <end position="186"/>
    </location>
</feature>
<evidence type="ECO:0000313" key="7">
    <source>
        <dbReference type="EMBL" id="CAF3334930.1"/>
    </source>
</evidence>
<keyword evidence="2 5" id="KW-0812">Transmembrane</keyword>
<feature type="transmembrane region" description="Helical" evidence="5">
    <location>
        <begin position="20"/>
        <end position="43"/>
    </location>
</feature>
<protein>
    <recommendedName>
        <fullName evidence="6">G-protein coupled receptors family 1 profile domain-containing protein</fullName>
    </recommendedName>
</protein>
<evidence type="ECO:0000313" key="8">
    <source>
        <dbReference type="Proteomes" id="UP000663869"/>
    </source>
</evidence>